<sequence length="598" mass="64817">MNEIDATVPRSPRTWDGSAASAALQGLVASGCWNEDYFADIRRSGRYIEGSWAPEPGDREVRPPAVGSWTELIGRTGAVALRAAAPATRPERREMLLDFLEMWARTPFADPACRFSLGRLAGTTSFTVRDHQGASFGLHLPAARKALYFEALLPGGEAAPRPEEPLYVVDCPRGWGNPGQLLRLVELVRERGPVAWDADAALALSGATGLSRPAAALVLAGNPGAGSYYEPFLDEHERTAIGFKAGELESARAELSALRDDDRLALLADVMPADPADLWEPGGLARVAERTAAAWSEQHGARPNAPWSTWQSAVALQTRMPATHLCHLFLDPANATLPPDFCLRARPCPPEHRHLRTAWDAMGDYDAATVADAVFAGLPWAYADLPAGDPVRTGAPEVVHHLRKVLAGRDSPARVLRSGVVRGNRGSRRRAWLKDGTCDRVIARITAGDLPPGRYESDPRACAPDLVADVAATLRLPEDAATFYLQLLLLPVPSDRNVRRWNAWTPARHKAAAAELLARGLVVEDRRARAGRTLFLPGPWAHAKKPLPPMEFWKAPLIGAELSDDGSEVEAFDLLPGTLPELFTEAWRLVRAGEGPTA</sequence>
<accession>A0A9X2LMA6</accession>
<protein>
    <submittedName>
        <fullName evidence="1">Uncharacterized protein</fullName>
    </submittedName>
</protein>
<evidence type="ECO:0000313" key="1">
    <source>
        <dbReference type="EMBL" id="MCQ8773852.1"/>
    </source>
</evidence>
<organism evidence="1 2">
    <name type="scientific">Streptomyces telluris</name>
    <dbReference type="NCBI Taxonomy" id="2720021"/>
    <lineage>
        <taxon>Bacteria</taxon>
        <taxon>Bacillati</taxon>
        <taxon>Actinomycetota</taxon>
        <taxon>Actinomycetes</taxon>
        <taxon>Kitasatosporales</taxon>
        <taxon>Streptomycetaceae</taxon>
        <taxon>Streptomyces</taxon>
    </lineage>
</organism>
<reference evidence="1" key="1">
    <citation type="submission" date="2022-06" db="EMBL/GenBank/DDBJ databases">
        <title>WGS of actinobacteria.</title>
        <authorList>
            <person name="Thawai C."/>
        </authorList>
    </citation>
    <scope>NUCLEOTIDE SEQUENCE</scope>
    <source>
        <strain evidence="1">AA8</strain>
    </source>
</reference>
<evidence type="ECO:0000313" key="2">
    <source>
        <dbReference type="Proteomes" id="UP001142374"/>
    </source>
</evidence>
<gene>
    <name evidence="1" type="ORF">NQU55_29430</name>
</gene>
<name>A0A9X2LMA6_9ACTN</name>
<dbReference type="AlphaFoldDB" id="A0A9X2LMA6"/>
<comment type="caution">
    <text evidence="1">The sequence shown here is derived from an EMBL/GenBank/DDBJ whole genome shotgun (WGS) entry which is preliminary data.</text>
</comment>
<proteinExistence type="predicted"/>
<keyword evidence="2" id="KW-1185">Reference proteome</keyword>
<dbReference type="Proteomes" id="UP001142374">
    <property type="component" value="Unassembled WGS sequence"/>
</dbReference>
<dbReference type="EMBL" id="JANIID010000035">
    <property type="protein sequence ID" value="MCQ8773852.1"/>
    <property type="molecule type" value="Genomic_DNA"/>
</dbReference>
<dbReference type="RefSeq" id="WP_168095896.1">
    <property type="nucleotide sequence ID" value="NZ_JAATER010000511.1"/>
</dbReference>